<feature type="region of interest" description="Disordered" evidence="1">
    <location>
        <begin position="60"/>
        <end position="82"/>
    </location>
</feature>
<dbReference type="OrthoDB" id="5405882at2"/>
<sequence length="82" mass="9299">MMIRIRYRDGRFDMVKANQIDSLLRSGKINAFRRADGWAEPDRVPLRGYAADTYYLGYDRRAPQGPAPSSTAVMAETGETEQ</sequence>
<reference evidence="2 3" key="1">
    <citation type="submission" date="2017-03" db="EMBL/GenBank/DDBJ databases">
        <title>Genome sequence of Geothermobacter sp. EPR-M, Deep-Sea Iron Reducer.</title>
        <authorList>
            <person name="Tully B."/>
            <person name="Savalia P."/>
            <person name="Abuyen K."/>
            <person name="Baughan C."/>
            <person name="Romero E."/>
            <person name="Ronkowski C."/>
            <person name="Torres B."/>
            <person name="Tremblay J."/>
            <person name="Trujillo A."/>
            <person name="Tyler M."/>
            <person name="Perez-Rodriguez I."/>
            <person name="Amend J."/>
        </authorList>
    </citation>
    <scope>NUCLEOTIDE SEQUENCE [LARGE SCALE GENOMIC DNA]</scope>
    <source>
        <strain evidence="2 3">EPR-M</strain>
    </source>
</reference>
<dbReference type="Proteomes" id="UP000193136">
    <property type="component" value="Unassembled WGS sequence"/>
</dbReference>
<evidence type="ECO:0000313" key="3">
    <source>
        <dbReference type="Proteomes" id="UP000193136"/>
    </source>
</evidence>
<dbReference type="AlphaFoldDB" id="A0A1X0YAE8"/>
<evidence type="ECO:0000313" key="2">
    <source>
        <dbReference type="EMBL" id="ORJ62063.1"/>
    </source>
</evidence>
<organism evidence="2 3">
    <name type="scientific">Geothermobacter hydrogeniphilus</name>
    <dbReference type="NCBI Taxonomy" id="1969733"/>
    <lineage>
        <taxon>Bacteria</taxon>
        <taxon>Pseudomonadati</taxon>
        <taxon>Thermodesulfobacteriota</taxon>
        <taxon>Desulfuromonadia</taxon>
        <taxon>Desulfuromonadales</taxon>
        <taxon>Geothermobacteraceae</taxon>
        <taxon>Geothermobacter</taxon>
    </lineage>
</organism>
<accession>A0A1X0YAE8</accession>
<dbReference type="NCBIfam" id="NF045719">
    <property type="entry name" value="GSU3473_fam"/>
    <property type="match status" value="1"/>
</dbReference>
<name>A0A1X0YAE8_9BACT</name>
<gene>
    <name evidence="2" type="ORF">B5V00_04750</name>
</gene>
<keyword evidence="3" id="KW-1185">Reference proteome</keyword>
<evidence type="ECO:0000256" key="1">
    <source>
        <dbReference type="SAM" id="MobiDB-lite"/>
    </source>
</evidence>
<dbReference type="EMBL" id="NAAD01000004">
    <property type="protein sequence ID" value="ORJ62063.1"/>
    <property type="molecule type" value="Genomic_DNA"/>
</dbReference>
<protein>
    <submittedName>
        <fullName evidence="2">Uncharacterized protein</fullName>
    </submittedName>
</protein>
<comment type="caution">
    <text evidence="2">The sequence shown here is derived from an EMBL/GenBank/DDBJ whole genome shotgun (WGS) entry which is preliminary data.</text>
</comment>
<proteinExistence type="predicted"/>
<dbReference type="RefSeq" id="WP_085009617.1">
    <property type="nucleotide sequence ID" value="NZ_NAAD01000004.1"/>
</dbReference>
<dbReference type="InterPro" id="IPR054686">
    <property type="entry name" value="GSU3473-like"/>
</dbReference>